<proteinExistence type="predicted"/>
<evidence type="ECO:0000313" key="2">
    <source>
        <dbReference type="Proteomes" id="UP001634394"/>
    </source>
</evidence>
<sequence>VEVIDNYGFADLTEKAIENEGFTKCNRNDRLKSENLSQIYTKEHCDLYVVKYIGRVQGSHDDVFTRMRRLRNNVRLADKAFIVAPLWLAQK</sequence>
<gene>
    <name evidence="1" type="ORF">ACJMK2_008210</name>
</gene>
<evidence type="ECO:0000313" key="1">
    <source>
        <dbReference type="EMBL" id="KAL3862224.1"/>
    </source>
</evidence>
<accession>A0ABD3VKV1</accession>
<evidence type="ECO:0008006" key="3">
    <source>
        <dbReference type="Google" id="ProtNLM"/>
    </source>
</evidence>
<keyword evidence="2" id="KW-1185">Reference proteome</keyword>
<dbReference type="AlphaFoldDB" id="A0ABD3VKV1"/>
<reference evidence="1 2" key="1">
    <citation type="submission" date="2024-11" db="EMBL/GenBank/DDBJ databases">
        <title>Chromosome-level genome assembly of the freshwater bivalve Anodonta woodiana.</title>
        <authorList>
            <person name="Chen X."/>
        </authorList>
    </citation>
    <scope>NUCLEOTIDE SEQUENCE [LARGE SCALE GENOMIC DNA]</scope>
    <source>
        <strain evidence="1">MN2024</strain>
        <tissue evidence="1">Gills</tissue>
    </source>
</reference>
<name>A0ABD3VKV1_SINWO</name>
<feature type="non-terminal residue" evidence="1">
    <location>
        <position position="1"/>
    </location>
</feature>
<dbReference type="Proteomes" id="UP001634394">
    <property type="component" value="Unassembled WGS sequence"/>
</dbReference>
<comment type="caution">
    <text evidence="1">The sequence shown here is derived from an EMBL/GenBank/DDBJ whole genome shotgun (WGS) entry which is preliminary data.</text>
</comment>
<protein>
    <recommendedName>
        <fullName evidence="3">Reverse transcriptase</fullName>
    </recommendedName>
</protein>
<dbReference type="EMBL" id="JBJQND010000011">
    <property type="protein sequence ID" value="KAL3862224.1"/>
    <property type="molecule type" value="Genomic_DNA"/>
</dbReference>
<organism evidence="1 2">
    <name type="scientific">Sinanodonta woodiana</name>
    <name type="common">Chinese pond mussel</name>
    <name type="synonym">Anodonta woodiana</name>
    <dbReference type="NCBI Taxonomy" id="1069815"/>
    <lineage>
        <taxon>Eukaryota</taxon>
        <taxon>Metazoa</taxon>
        <taxon>Spiralia</taxon>
        <taxon>Lophotrochozoa</taxon>
        <taxon>Mollusca</taxon>
        <taxon>Bivalvia</taxon>
        <taxon>Autobranchia</taxon>
        <taxon>Heteroconchia</taxon>
        <taxon>Palaeoheterodonta</taxon>
        <taxon>Unionida</taxon>
        <taxon>Unionoidea</taxon>
        <taxon>Unionidae</taxon>
        <taxon>Unioninae</taxon>
        <taxon>Sinanodonta</taxon>
    </lineage>
</organism>